<evidence type="ECO:0000256" key="1">
    <source>
        <dbReference type="ARBA" id="ARBA00004728"/>
    </source>
</evidence>
<comment type="similarity">
    <text evidence="2 5">Belongs to the 1-acyl-sn-glycerol-3-phosphate acyltransferase family.</text>
</comment>
<protein>
    <recommendedName>
        <fullName evidence="5">1-acyl-sn-glycerol-3-phosphate acyltransferase</fullName>
        <ecNumber evidence="5">2.3.1.51</ecNumber>
    </recommendedName>
</protein>
<dbReference type="PANTHER" id="PTHR10434">
    <property type="entry name" value="1-ACYL-SN-GLYCEROL-3-PHOSPHATE ACYLTRANSFERASE"/>
    <property type="match status" value="1"/>
</dbReference>
<dbReference type="InterPro" id="IPR002123">
    <property type="entry name" value="Plipid/glycerol_acylTrfase"/>
</dbReference>
<feature type="transmembrane region" description="Helical" evidence="6">
    <location>
        <begin position="33"/>
        <end position="53"/>
    </location>
</feature>
<dbReference type="SUPFAM" id="SSF69593">
    <property type="entry name" value="Glycerol-3-phosphate (1)-acyltransferase"/>
    <property type="match status" value="1"/>
</dbReference>
<proteinExistence type="inferred from homology"/>
<dbReference type="GO" id="GO:0006654">
    <property type="term" value="P:phosphatidic acid biosynthetic process"/>
    <property type="evidence" value="ECO:0007669"/>
    <property type="project" value="TreeGrafter"/>
</dbReference>
<evidence type="ECO:0000256" key="4">
    <source>
        <dbReference type="ARBA" id="ARBA00023315"/>
    </source>
</evidence>
<comment type="catalytic activity">
    <reaction evidence="5">
        <text>a 1-acyl-sn-glycero-3-phosphate + an acyl-CoA = a 1,2-diacyl-sn-glycero-3-phosphate + CoA</text>
        <dbReference type="Rhea" id="RHEA:19709"/>
        <dbReference type="ChEBI" id="CHEBI:57287"/>
        <dbReference type="ChEBI" id="CHEBI:57970"/>
        <dbReference type="ChEBI" id="CHEBI:58342"/>
        <dbReference type="ChEBI" id="CHEBI:58608"/>
        <dbReference type="EC" id="2.3.1.51"/>
    </reaction>
</comment>
<reference evidence="8" key="2">
    <citation type="submission" date="2023-03" db="EMBL/GenBank/DDBJ databases">
        <authorList>
            <person name="Inwood S.N."/>
            <person name="Skelly J.G."/>
            <person name="Guhlin J."/>
            <person name="Harrop T.W.R."/>
            <person name="Goldson S.G."/>
            <person name="Dearden P.K."/>
        </authorList>
    </citation>
    <scope>NUCLEOTIDE SEQUENCE</scope>
    <source>
        <strain evidence="8">Irish</strain>
        <tissue evidence="8">Whole body</tissue>
    </source>
</reference>
<keyword evidence="5" id="KW-0594">Phospholipid biosynthesis</keyword>
<comment type="domain">
    <text evidence="5">The HXXXXD motif is essential for acyltransferase activity and may constitute the binding site for the phosphate moiety of the glycerol-3-phosphate.</text>
</comment>
<keyword evidence="5" id="KW-0444">Lipid biosynthesis</keyword>
<evidence type="ECO:0000259" key="7">
    <source>
        <dbReference type="SMART" id="SM00563"/>
    </source>
</evidence>
<keyword evidence="3 5" id="KW-0808">Transferase</keyword>
<keyword evidence="5" id="KW-1208">Phospholipid metabolism</keyword>
<dbReference type="EC" id="2.3.1.51" evidence="5"/>
<organism evidence="8 9">
    <name type="scientific">Microctonus aethiopoides</name>
    <dbReference type="NCBI Taxonomy" id="144406"/>
    <lineage>
        <taxon>Eukaryota</taxon>
        <taxon>Metazoa</taxon>
        <taxon>Ecdysozoa</taxon>
        <taxon>Arthropoda</taxon>
        <taxon>Hexapoda</taxon>
        <taxon>Insecta</taxon>
        <taxon>Pterygota</taxon>
        <taxon>Neoptera</taxon>
        <taxon>Endopterygota</taxon>
        <taxon>Hymenoptera</taxon>
        <taxon>Apocrita</taxon>
        <taxon>Ichneumonoidea</taxon>
        <taxon>Braconidae</taxon>
        <taxon>Euphorinae</taxon>
        <taxon>Microctonus</taxon>
    </lineage>
</organism>
<name>A0AA39KSS7_9HYME</name>
<feature type="domain" description="Phospholipid/glycerol acyltransferase" evidence="7">
    <location>
        <begin position="93"/>
        <end position="210"/>
    </location>
</feature>
<dbReference type="Proteomes" id="UP001168990">
    <property type="component" value="Unassembled WGS sequence"/>
</dbReference>
<keyword evidence="6" id="KW-0812">Transmembrane</keyword>
<evidence type="ECO:0000256" key="6">
    <source>
        <dbReference type="SAM" id="Phobius"/>
    </source>
</evidence>
<dbReference type="GO" id="GO:0005783">
    <property type="term" value="C:endoplasmic reticulum"/>
    <property type="evidence" value="ECO:0007669"/>
    <property type="project" value="TreeGrafter"/>
</dbReference>
<evidence type="ECO:0000256" key="2">
    <source>
        <dbReference type="ARBA" id="ARBA00008655"/>
    </source>
</evidence>
<evidence type="ECO:0000313" key="8">
    <source>
        <dbReference type="EMBL" id="KAK0172286.1"/>
    </source>
</evidence>
<keyword evidence="6" id="KW-1133">Transmembrane helix</keyword>
<comment type="caution">
    <text evidence="8">The sequence shown here is derived from an EMBL/GenBank/DDBJ whole genome shotgun (WGS) entry which is preliminary data.</text>
</comment>
<feature type="transmembrane region" description="Helical" evidence="6">
    <location>
        <begin position="6"/>
        <end position="21"/>
    </location>
</feature>
<dbReference type="NCBIfam" id="TIGR00530">
    <property type="entry name" value="AGP_acyltrn"/>
    <property type="match status" value="1"/>
</dbReference>
<accession>A0AA39KSS7</accession>
<evidence type="ECO:0000256" key="5">
    <source>
        <dbReference type="RuleBase" id="RU361267"/>
    </source>
</evidence>
<keyword evidence="6" id="KW-0472">Membrane</keyword>
<feature type="transmembrane region" description="Helical" evidence="6">
    <location>
        <begin position="126"/>
        <end position="144"/>
    </location>
</feature>
<keyword evidence="9" id="KW-1185">Reference proteome</keyword>
<keyword evidence="5" id="KW-0443">Lipid metabolism</keyword>
<comment type="pathway">
    <text evidence="1">Phospholipid metabolism; CDP-diacylglycerol biosynthesis; CDP-diacylglycerol from sn-glycerol 3-phosphate: step 2/3.</text>
</comment>
<dbReference type="InterPro" id="IPR004552">
    <property type="entry name" value="AGP_acyltrans"/>
</dbReference>
<reference evidence="8" key="1">
    <citation type="journal article" date="2023" name="bioRxiv">
        <title>Scaffold-level genome assemblies of two parasitoid biocontrol wasps reveal the parthenogenesis mechanism and an associated novel virus.</title>
        <authorList>
            <person name="Inwood S."/>
            <person name="Skelly J."/>
            <person name="Guhlin J."/>
            <person name="Harrop T."/>
            <person name="Goldson S."/>
            <person name="Dearden P."/>
        </authorList>
    </citation>
    <scope>NUCLEOTIDE SEQUENCE</scope>
    <source>
        <strain evidence="8">Irish</strain>
        <tissue evidence="8">Whole body</tissue>
    </source>
</reference>
<sequence>MSLCCLEIIFISFILVLPFLYETSQAFRYYFKFFLYYAIIMANSIILIPFMLFQPGNVKNLLLASTTCHNVSNLIGLRWELRGRDHLEKEQACIIVANHQSSLDILGMLEIWPIMDKCTAVAKKELFYAWPFGLAAWLCGLIFIDRMNSENSRMVLNEATDNIKEKKIKLWIFPEGRRYNTGEIHPFKKGAFHIAINSQLPILPVVFSSYYFLSKEPKRLEPGKNHFPIFINGFYYDKNYLIEFKLFHQEKLLLQLFHRYLLKVLDVMILKNLLNKLEMQCLKYFTQQVVKYNNRLNHACKAKLQFTIIIMEFNCTFTKRVNDIIGCKTKDLDIL</sequence>
<dbReference type="CDD" id="cd07989">
    <property type="entry name" value="LPLAT_AGPAT-like"/>
    <property type="match status" value="1"/>
</dbReference>
<dbReference type="AlphaFoldDB" id="A0AA39KSS7"/>
<dbReference type="GO" id="GO:0016020">
    <property type="term" value="C:membrane"/>
    <property type="evidence" value="ECO:0007669"/>
    <property type="project" value="InterPro"/>
</dbReference>
<evidence type="ECO:0000256" key="3">
    <source>
        <dbReference type="ARBA" id="ARBA00022679"/>
    </source>
</evidence>
<dbReference type="PANTHER" id="PTHR10434:SF11">
    <property type="entry name" value="1-ACYL-SN-GLYCEROL-3-PHOSPHATE ACYLTRANSFERASE"/>
    <property type="match status" value="1"/>
</dbReference>
<evidence type="ECO:0000313" key="9">
    <source>
        <dbReference type="Proteomes" id="UP001168990"/>
    </source>
</evidence>
<gene>
    <name evidence="8" type="ORF">PV328_005623</name>
</gene>
<dbReference type="Pfam" id="PF01553">
    <property type="entry name" value="Acyltransferase"/>
    <property type="match status" value="1"/>
</dbReference>
<dbReference type="GO" id="GO:0003841">
    <property type="term" value="F:1-acylglycerol-3-phosphate O-acyltransferase activity"/>
    <property type="evidence" value="ECO:0007669"/>
    <property type="project" value="UniProtKB-UniRule"/>
</dbReference>
<dbReference type="SMART" id="SM00563">
    <property type="entry name" value="PlsC"/>
    <property type="match status" value="1"/>
</dbReference>
<keyword evidence="4 5" id="KW-0012">Acyltransferase</keyword>
<dbReference type="EMBL" id="JAQQBS010000002">
    <property type="protein sequence ID" value="KAK0172286.1"/>
    <property type="molecule type" value="Genomic_DNA"/>
</dbReference>